<dbReference type="InterPro" id="IPR019243">
    <property type="entry name" value="DUF2202"/>
</dbReference>
<comment type="caution">
    <text evidence="2">The sequence shown here is derived from an EMBL/GenBank/DDBJ whole genome shotgun (WGS) entry which is preliminary data.</text>
</comment>
<dbReference type="CDD" id="cd01048">
    <property type="entry name" value="Ferritin_like_AB2"/>
    <property type="match status" value="1"/>
</dbReference>
<organism evidence="2 3">
    <name type="scientific">Flavihumibacter stibioxidans</name>
    <dbReference type="NCBI Taxonomy" id="1834163"/>
    <lineage>
        <taxon>Bacteria</taxon>
        <taxon>Pseudomonadati</taxon>
        <taxon>Bacteroidota</taxon>
        <taxon>Chitinophagia</taxon>
        <taxon>Chitinophagales</taxon>
        <taxon>Chitinophagaceae</taxon>
        <taxon>Flavihumibacter</taxon>
    </lineage>
</organism>
<keyword evidence="3" id="KW-1185">Reference proteome</keyword>
<evidence type="ECO:0000259" key="1">
    <source>
        <dbReference type="Pfam" id="PF09968"/>
    </source>
</evidence>
<dbReference type="Proteomes" id="UP000765802">
    <property type="component" value="Unassembled WGS sequence"/>
</dbReference>
<accession>A0ABR7M387</accession>
<name>A0ABR7M387_9BACT</name>
<dbReference type="InterPro" id="IPR012347">
    <property type="entry name" value="Ferritin-like"/>
</dbReference>
<dbReference type="SUPFAM" id="SSF47240">
    <property type="entry name" value="Ferritin-like"/>
    <property type="match status" value="1"/>
</dbReference>
<dbReference type="Gene3D" id="1.20.1260.10">
    <property type="match status" value="1"/>
</dbReference>
<dbReference type="Pfam" id="PF09968">
    <property type="entry name" value="DUF2202"/>
    <property type="match status" value="1"/>
</dbReference>
<dbReference type="EMBL" id="MBUA01000001">
    <property type="protein sequence ID" value="MBC6489478.1"/>
    <property type="molecule type" value="Genomic_DNA"/>
</dbReference>
<sequence>MVNDLQSTISEDERHSLLFMREEEKLARDVYITLYKKWGDAIFSNISESEQSHMDAILKLLVKYNLPDPAANNPIGVFTDESLQSLYNQLVAKGSTSLMNALIVGATIEDMDLRDIKEDLQTIDNSDIIEVYENLLKGSRNHLRSFYSKILDLGGTYTPQYITQEEFEEVVSSEMETGS</sequence>
<dbReference type="InterPro" id="IPR009078">
    <property type="entry name" value="Ferritin-like_SF"/>
</dbReference>
<evidence type="ECO:0000313" key="3">
    <source>
        <dbReference type="Proteomes" id="UP000765802"/>
    </source>
</evidence>
<protein>
    <recommendedName>
        <fullName evidence="1">DUF2202 domain-containing protein</fullName>
    </recommendedName>
</protein>
<evidence type="ECO:0000313" key="2">
    <source>
        <dbReference type="EMBL" id="MBC6489478.1"/>
    </source>
</evidence>
<reference evidence="2 3" key="1">
    <citation type="submission" date="2016-07" db="EMBL/GenBank/DDBJ databases">
        <title>Genome analysis of Flavihumibacter stibioxidans YS-17.</title>
        <authorList>
            <person name="Shi K."/>
            <person name="Han Y."/>
            <person name="Wang G."/>
        </authorList>
    </citation>
    <scope>NUCLEOTIDE SEQUENCE [LARGE SCALE GENOMIC DNA]</scope>
    <source>
        <strain evidence="2 3">YS-17</strain>
    </source>
</reference>
<proteinExistence type="predicted"/>
<feature type="domain" description="DUF2202" evidence="1">
    <location>
        <begin position="14"/>
        <end position="174"/>
    </location>
</feature>
<gene>
    <name evidence="2" type="ORF">BC349_00740</name>
</gene>